<dbReference type="Gene3D" id="1.20.5.780">
    <property type="entry name" value="Single helix bin"/>
    <property type="match status" value="1"/>
</dbReference>
<name>A0A9E6TUA3_9PSED</name>
<evidence type="ECO:0000313" key="4">
    <source>
        <dbReference type="Proteomes" id="UP000634530"/>
    </source>
</evidence>
<reference evidence="3 4" key="2">
    <citation type="journal article" date="2021" name="Microorganisms">
        <title>The Ever-Expanding Pseudomonas Genus: Description of 43 New Species and Partition of the Pseudomonas putida Group.</title>
        <authorList>
            <person name="Girard L."/>
            <person name="Lood C."/>
            <person name="Hofte M."/>
            <person name="Vandamme P."/>
            <person name="Rokni-Zadeh H."/>
            <person name="van Noort V."/>
            <person name="Lavigne R."/>
            <person name="De Mot R."/>
        </authorList>
    </citation>
    <scope>NUCLEOTIDE SEQUENCE [LARGE SCALE GENOMIC DNA]</scope>
    <source>
        <strain evidence="3 4">RW8P3</strain>
    </source>
</reference>
<dbReference type="SUPFAM" id="SSF47598">
    <property type="entry name" value="Ribbon-helix-helix"/>
    <property type="match status" value="1"/>
</dbReference>
<dbReference type="GO" id="GO:0006355">
    <property type="term" value="P:regulation of DNA-templated transcription"/>
    <property type="evidence" value="ECO:0007669"/>
    <property type="project" value="InterPro"/>
</dbReference>
<gene>
    <name evidence="3" type="ORF">HU752_018705</name>
</gene>
<evidence type="ECO:0000256" key="1">
    <source>
        <dbReference type="ARBA" id="ARBA00022649"/>
    </source>
</evidence>
<comment type="similarity">
    <text evidence="2">Belongs to the TacA antitoxin family.</text>
</comment>
<evidence type="ECO:0000313" key="3">
    <source>
        <dbReference type="EMBL" id="QXI31543.1"/>
    </source>
</evidence>
<dbReference type="AlphaFoldDB" id="A0A9E6TUA3"/>
<reference evidence="3 4" key="1">
    <citation type="journal article" date="2020" name="Microorganisms">
        <title>Reliable Identification of Environmental Pseudomonas Isolates Using the rpoD Gene.</title>
        <authorList>
            <consortium name="The Broad Institute Genome Sequencing Platform"/>
            <person name="Girard L."/>
            <person name="Lood C."/>
            <person name="Rokni-Zadeh H."/>
            <person name="van Noort V."/>
            <person name="Lavigne R."/>
            <person name="De Mot R."/>
        </authorList>
    </citation>
    <scope>NUCLEOTIDE SEQUENCE [LARGE SCALE GENOMIC DNA]</scope>
    <source>
        <strain evidence="3 4">RW8P3</strain>
    </source>
</reference>
<proteinExistence type="inferred from homology"/>
<dbReference type="Pfam" id="PF08681">
    <property type="entry name" value="TacA1"/>
    <property type="match status" value="1"/>
</dbReference>
<dbReference type="KEGG" id="pvw:HU752_018705"/>
<protein>
    <submittedName>
        <fullName evidence="3">DUF1778 domain-containing protein</fullName>
    </submittedName>
</protein>
<accession>A0A9E6TUA3</accession>
<dbReference type="InterPro" id="IPR010985">
    <property type="entry name" value="Ribbon_hlx_hlx"/>
</dbReference>
<keyword evidence="4" id="KW-1185">Reference proteome</keyword>
<dbReference type="InterPro" id="IPR014795">
    <property type="entry name" value="TacA_1-like"/>
</dbReference>
<evidence type="ECO:0000256" key="2">
    <source>
        <dbReference type="ARBA" id="ARBA00049988"/>
    </source>
</evidence>
<dbReference type="EMBL" id="CP077093">
    <property type="protein sequence ID" value="QXI31543.1"/>
    <property type="molecule type" value="Genomic_DNA"/>
</dbReference>
<sequence length="70" mass="8079">MNELHKISSAKHECFILDAACQKAEELVLDKRMFMLDDSAFDSFEIALEANPARGNRCLQKLLARPKRWN</sequence>
<dbReference type="Proteomes" id="UP000634530">
    <property type="component" value="Chromosome"/>
</dbReference>
<keyword evidence="1" id="KW-1277">Toxin-antitoxin system</keyword>
<organism evidence="3 4">
    <name type="scientific">Pseudomonas vanderleydeniana</name>
    <dbReference type="NCBI Taxonomy" id="2745495"/>
    <lineage>
        <taxon>Bacteria</taxon>
        <taxon>Pseudomonadati</taxon>
        <taxon>Pseudomonadota</taxon>
        <taxon>Gammaproteobacteria</taxon>
        <taxon>Pseudomonadales</taxon>
        <taxon>Pseudomonadaceae</taxon>
        <taxon>Pseudomonas</taxon>
    </lineage>
</organism>